<feature type="compositionally biased region" description="Basic and acidic residues" evidence="7">
    <location>
        <begin position="98"/>
        <end position="110"/>
    </location>
</feature>
<evidence type="ECO:0000256" key="7">
    <source>
        <dbReference type="SAM" id="MobiDB-lite"/>
    </source>
</evidence>
<dbReference type="GO" id="GO:0000422">
    <property type="term" value="P:autophagy of mitochondrion"/>
    <property type="evidence" value="ECO:0007669"/>
    <property type="project" value="TreeGrafter"/>
</dbReference>
<evidence type="ECO:0000313" key="8">
    <source>
        <dbReference type="EMBL" id="GMS84093.1"/>
    </source>
</evidence>
<dbReference type="Gene3D" id="3.30.1460.50">
    <property type="match status" value="1"/>
</dbReference>
<organism evidence="8 9">
    <name type="scientific">Pristionchus entomophagus</name>
    <dbReference type="NCBI Taxonomy" id="358040"/>
    <lineage>
        <taxon>Eukaryota</taxon>
        <taxon>Metazoa</taxon>
        <taxon>Ecdysozoa</taxon>
        <taxon>Nematoda</taxon>
        <taxon>Chromadorea</taxon>
        <taxon>Rhabditida</taxon>
        <taxon>Rhabditina</taxon>
        <taxon>Diplogasteromorpha</taxon>
        <taxon>Diplogasteroidea</taxon>
        <taxon>Neodiplogasteridae</taxon>
        <taxon>Pristionchus</taxon>
    </lineage>
</organism>
<evidence type="ECO:0000256" key="6">
    <source>
        <dbReference type="ARBA" id="ARBA00029833"/>
    </source>
</evidence>
<accession>A0AAV5SLX3</accession>
<dbReference type="PANTHER" id="PTHR14957">
    <property type="entry name" value="UBIQUITIN-LIKE-CONJUGATING ENZYME ATG10"/>
    <property type="match status" value="1"/>
</dbReference>
<name>A0AAV5SLX3_9BILA</name>
<dbReference type="GO" id="GO:0061651">
    <property type="term" value="F:Atg12 conjugating enzyme activity"/>
    <property type="evidence" value="ECO:0007669"/>
    <property type="project" value="TreeGrafter"/>
</dbReference>
<dbReference type="PANTHER" id="PTHR14957:SF1">
    <property type="entry name" value="UBIQUITIN-LIKE-CONJUGATING ENZYME ATG10"/>
    <property type="match status" value="1"/>
</dbReference>
<dbReference type="GO" id="GO:0000045">
    <property type="term" value="P:autophagosome assembly"/>
    <property type="evidence" value="ECO:0007669"/>
    <property type="project" value="TreeGrafter"/>
</dbReference>
<gene>
    <name evidence="8" type="ORF">PENTCL1PPCAC_6268</name>
</gene>
<keyword evidence="5" id="KW-0072">Autophagy</keyword>
<protein>
    <recommendedName>
        <fullName evidence="2">Ubiquitin-like-conjugating enzyme ATG10</fullName>
    </recommendedName>
    <alternativeName>
        <fullName evidence="6">Autophagy-related protein 10</fullName>
    </alternativeName>
</protein>
<dbReference type="AlphaFoldDB" id="A0AAV5SLX3"/>
<evidence type="ECO:0000256" key="3">
    <source>
        <dbReference type="ARBA" id="ARBA00022679"/>
    </source>
</evidence>
<feature type="region of interest" description="Disordered" evidence="7">
    <location>
        <begin position="51"/>
        <end position="149"/>
    </location>
</feature>
<evidence type="ECO:0000256" key="2">
    <source>
        <dbReference type="ARBA" id="ARBA00021099"/>
    </source>
</evidence>
<feature type="non-terminal residue" evidence="8">
    <location>
        <position position="1"/>
    </location>
</feature>
<reference evidence="8" key="1">
    <citation type="submission" date="2023-10" db="EMBL/GenBank/DDBJ databases">
        <title>Genome assembly of Pristionchus species.</title>
        <authorList>
            <person name="Yoshida K."/>
            <person name="Sommer R.J."/>
        </authorList>
    </citation>
    <scope>NUCLEOTIDE SEQUENCE</scope>
    <source>
        <strain evidence="8">RS0144</strain>
    </source>
</reference>
<keyword evidence="3" id="KW-0808">Transferase</keyword>
<dbReference type="InterPro" id="IPR007135">
    <property type="entry name" value="Atg3/Atg10"/>
</dbReference>
<dbReference type="Pfam" id="PF03987">
    <property type="entry name" value="Autophagy_act_C"/>
    <property type="match status" value="1"/>
</dbReference>
<keyword evidence="4" id="KW-0833">Ubl conjugation pathway</keyword>
<feature type="compositionally biased region" description="Low complexity" evidence="7">
    <location>
        <begin position="51"/>
        <end position="70"/>
    </location>
</feature>
<sequence length="149" mass="16401">SLNEHPHLGLLFYHLHPCQTPSIMREMTGKGNYIASWLSFYGRPLGLTVPLSSFPGSSRPSLPLSPSNSSEGRLCDGPNHSHQQEEAIDIETALSEMELEREKEKEKESEQPSSSLPSSHSPTTGSLDDTTAEGLSQRCIHEDLNTNMV</sequence>
<evidence type="ECO:0000256" key="4">
    <source>
        <dbReference type="ARBA" id="ARBA00022786"/>
    </source>
</evidence>
<dbReference type="Proteomes" id="UP001432027">
    <property type="component" value="Unassembled WGS sequence"/>
</dbReference>
<feature type="non-terminal residue" evidence="8">
    <location>
        <position position="149"/>
    </location>
</feature>
<comment type="similarity">
    <text evidence="1">Belongs to the ATG10 family.</text>
</comment>
<evidence type="ECO:0000256" key="1">
    <source>
        <dbReference type="ARBA" id="ARBA00005696"/>
    </source>
</evidence>
<comment type="caution">
    <text evidence="8">The sequence shown here is derived from an EMBL/GenBank/DDBJ whole genome shotgun (WGS) entry which is preliminary data.</text>
</comment>
<dbReference type="GO" id="GO:0005829">
    <property type="term" value="C:cytosol"/>
    <property type="evidence" value="ECO:0007669"/>
    <property type="project" value="TreeGrafter"/>
</dbReference>
<evidence type="ECO:0000313" key="9">
    <source>
        <dbReference type="Proteomes" id="UP001432027"/>
    </source>
</evidence>
<dbReference type="GO" id="GO:0032446">
    <property type="term" value="P:protein modification by small protein conjugation"/>
    <property type="evidence" value="ECO:0007669"/>
    <property type="project" value="TreeGrafter"/>
</dbReference>
<keyword evidence="9" id="KW-1185">Reference proteome</keyword>
<proteinExistence type="inferred from homology"/>
<evidence type="ECO:0000256" key="5">
    <source>
        <dbReference type="ARBA" id="ARBA00023006"/>
    </source>
</evidence>
<dbReference type="EMBL" id="BTSX01000002">
    <property type="protein sequence ID" value="GMS84093.1"/>
    <property type="molecule type" value="Genomic_DNA"/>
</dbReference>
<feature type="compositionally biased region" description="Low complexity" evidence="7">
    <location>
        <begin position="111"/>
        <end position="122"/>
    </location>
</feature>
<feature type="compositionally biased region" description="Basic and acidic residues" evidence="7">
    <location>
        <begin position="139"/>
        <end position="149"/>
    </location>
</feature>